<reference evidence="2" key="1">
    <citation type="submission" date="2023-03" db="EMBL/GenBank/DDBJ databases">
        <title>Massive genome expansion in bonnet fungi (Mycena s.s.) driven by repeated elements and novel gene families across ecological guilds.</title>
        <authorList>
            <consortium name="Lawrence Berkeley National Laboratory"/>
            <person name="Harder C.B."/>
            <person name="Miyauchi S."/>
            <person name="Viragh M."/>
            <person name="Kuo A."/>
            <person name="Thoen E."/>
            <person name="Andreopoulos B."/>
            <person name="Lu D."/>
            <person name="Skrede I."/>
            <person name="Drula E."/>
            <person name="Henrissat B."/>
            <person name="Morin E."/>
            <person name="Kohler A."/>
            <person name="Barry K."/>
            <person name="LaButti K."/>
            <person name="Morin E."/>
            <person name="Salamov A."/>
            <person name="Lipzen A."/>
            <person name="Mereny Z."/>
            <person name="Hegedus B."/>
            <person name="Baldrian P."/>
            <person name="Stursova M."/>
            <person name="Weitz H."/>
            <person name="Taylor A."/>
            <person name="Grigoriev I.V."/>
            <person name="Nagy L.G."/>
            <person name="Martin F."/>
            <person name="Kauserud H."/>
        </authorList>
    </citation>
    <scope>NUCLEOTIDE SEQUENCE</scope>
    <source>
        <strain evidence="2">CBHHK067</strain>
    </source>
</reference>
<dbReference type="EMBL" id="JARKIE010000112">
    <property type="protein sequence ID" value="KAJ7683036.1"/>
    <property type="molecule type" value="Genomic_DNA"/>
</dbReference>
<feature type="region of interest" description="Disordered" evidence="1">
    <location>
        <begin position="21"/>
        <end position="76"/>
    </location>
</feature>
<organism evidence="2 3">
    <name type="scientific">Mycena rosella</name>
    <name type="common">Pink bonnet</name>
    <name type="synonym">Agaricus rosellus</name>
    <dbReference type="NCBI Taxonomy" id="1033263"/>
    <lineage>
        <taxon>Eukaryota</taxon>
        <taxon>Fungi</taxon>
        <taxon>Dikarya</taxon>
        <taxon>Basidiomycota</taxon>
        <taxon>Agaricomycotina</taxon>
        <taxon>Agaricomycetes</taxon>
        <taxon>Agaricomycetidae</taxon>
        <taxon>Agaricales</taxon>
        <taxon>Marasmiineae</taxon>
        <taxon>Mycenaceae</taxon>
        <taxon>Mycena</taxon>
    </lineage>
</organism>
<keyword evidence="3" id="KW-1185">Reference proteome</keyword>
<feature type="compositionally biased region" description="Basic and acidic residues" evidence="1">
    <location>
        <begin position="57"/>
        <end position="69"/>
    </location>
</feature>
<protein>
    <submittedName>
        <fullName evidence="2">Uncharacterized protein</fullName>
    </submittedName>
</protein>
<evidence type="ECO:0000313" key="3">
    <source>
        <dbReference type="Proteomes" id="UP001221757"/>
    </source>
</evidence>
<dbReference type="AlphaFoldDB" id="A0AAD7D784"/>
<evidence type="ECO:0000256" key="1">
    <source>
        <dbReference type="SAM" id="MobiDB-lite"/>
    </source>
</evidence>
<feature type="compositionally biased region" description="Polar residues" evidence="1">
    <location>
        <begin position="21"/>
        <end position="38"/>
    </location>
</feature>
<comment type="caution">
    <text evidence="2">The sequence shown here is derived from an EMBL/GenBank/DDBJ whole genome shotgun (WGS) entry which is preliminary data.</text>
</comment>
<gene>
    <name evidence="2" type="ORF">B0H17DRAFT_1138071</name>
</gene>
<dbReference type="Proteomes" id="UP001221757">
    <property type="component" value="Unassembled WGS sequence"/>
</dbReference>
<proteinExistence type="predicted"/>
<sequence length="164" mass="18012">MVDPWIQYAVGFATSDFRWDNSAQATPTGLSAPGSSDFSDLGADDEDDVKPSVDSLNEYRRRARSHENAGADAANKIPNVEELDEFGRPIAHANGFGAAEVVLDVPMAEEAAEEHPVAYGKSLALHTLTALMRFAYSERRAEADHDLMTPEEYTAFSEIMQEQM</sequence>
<evidence type="ECO:0000313" key="2">
    <source>
        <dbReference type="EMBL" id="KAJ7683036.1"/>
    </source>
</evidence>
<accession>A0AAD7D784</accession>
<name>A0AAD7D784_MYCRO</name>